<keyword evidence="3" id="KW-1185">Reference proteome</keyword>
<protein>
    <submittedName>
        <fullName evidence="4">HTH_48 domain-containing protein</fullName>
    </submittedName>
</protein>
<accession>A0A3P7ZMW3</accession>
<evidence type="ECO:0000313" key="3">
    <source>
        <dbReference type="Proteomes" id="UP000050761"/>
    </source>
</evidence>
<reference evidence="4" key="2">
    <citation type="submission" date="2019-09" db="UniProtKB">
        <authorList>
            <consortium name="WormBaseParasite"/>
        </authorList>
    </citation>
    <scope>IDENTIFICATION</scope>
</reference>
<organism evidence="3 4">
    <name type="scientific">Heligmosomoides polygyrus</name>
    <name type="common">Parasitic roundworm</name>
    <dbReference type="NCBI Taxonomy" id="6339"/>
    <lineage>
        <taxon>Eukaryota</taxon>
        <taxon>Metazoa</taxon>
        <taxon>Ecdysozoa</taxon>
        <taxon>Nematoda</taxon>
        <taxon>Chromadorea</taxon>
        <taxon>Rhabditida</taxon>
        <taxon>Rhabditina</taxon>
        <taxon>Rhabditomorpha</taxon>
        <taxon>Strongyloidea</taxon>
        <taxon>Heligmosomidae</taxon>
        <taxon>Heligmosomoides</taxon>
    </lineage>
</organism>
<dbReference type="InterPro" id="IPR041426">
    <property type="entry name" value="Mos1_HTH"/>
</dbReference>
<evidence type="ECO:0000313" key="4">
    <source>
        <dbReference type="WBParaSite" id="HPBE_0001556101-mRNA-1"/>
    </source>
</evidence>
<dbReference type="Proteomes" id="UP000050761">
    <property type="component" value="Unassembled WGS sequence"/>
</dbReference>
<dbReference type="OrthoDB" id="1577640at2759"/>
<dbReference type="Pfam" id="PF17906">
    <property type="entry name" value="HTH_48"/>
    <property type="match status" value="1"/>
</dbReference>
<evidence type="ECO:0000259" key="1">
    <source>
        <dbReference type="Pfam" id="PF17906"/>
    </source>
</evidence>
<evidence type="ECO:0000313" key="2">
    <source>
        <dbReference type="EMBL" id="VDP03167.1"/>
    </source>
</evidence>
<accession>A0A183G2M0</accession>
<dbReference type="AlphaFoldDB" id="A0A183G2M0"/>
<dbReference type="WBParaSite" id="HPBE_0001556101-mRNA-1">
    <property type="protein sequence ID" value="HPBE_0001556101-mRNA-1"/>
    <property type="gene ID" value="HPBE_0001556101"/>
</dbReference>
<gene>
    <name evidence="2" type="ORF">HPBE_LOCUS15560</name>
</gene>
<sequence length="117" mass="13559">MVLKENGGDEKRILVIRGDLREEEVMKEIVDGTVQTFGRLDVLMDKMVIRGIYLYEFKLGTRAKEADEKINAAFGQGCSTIRTAYRWYQGGGREDQRRIRSRMFHNSDGVSLVPEWR</sequence>
<proteinExistence type="predicted"/>
<name>A0A183G2M0_HELPZ</name>
<dbReference type="Gene3D" id="1.10.10.1450">
    <property type="match status" value="1"/>
</dbReference>
<feature type="domain" description="Mos1 transposase HTH" evidence="1">
    <location>
        <begin position="46"/>
        <end position="89"/>
    </location>
</feature>
<dbReference type="EMBL" id="UZAH01028918">
    <property type="protein sequence ID" value="VDP03167.1"/>
    <property type="molecule type" value="Genomic_DNA"/>
</dbReference>
<reference evidence="2 3" key="1">
    <citation type="submission" date="2018-11" db="EMBL/GenBank/DDBJ databases">
        <authorList>
            <consortium name="Pathogen Informatics"/>
        </authorList>
    </citation>
    <scope>NUCLEOTIDE SEQUENCE [LARGE SCALE GENOMIC DNA]</scope>
</reference>